<reference evidence="18" key="2">
    <citation type="submission" date="2021-04" db="EMBL/GenBank/DDBJ databases">
        <authorList>
            <person name="Gilroy R."/>
        </authorList>
    </citation>
    <scope>NUCLEOTIDE SEQUENCE</scope>
    <source>
        <strain evidence="18">1193</strain>
    </source>
</reference>
<dbReference type="GO" id="GO:0008948">
    <property type="term" value="F:oxaloacetate decarboxylase activity"/>
    <property type="evidence" value="ECO:0007669"/>
    <property type="project" value="UniProtKB-UniRule"/>
</dbReference>
<comment type="catalytic activity">
    <reaction evidence="15 16 17">
        <text>oxaloacetate + 2 Na(+)(in) + H(+) = pyruvate + 2 Na(+)(out) + CO2</text>
        <dbReference type="Rhea" id="RHEA:57724"/>
        <dbReference type="ChEBI" id="CHEBI:15361"/>
        <dbReference type="ChEBI" id="CHEBI:15378"/>
        <dbReference type="ChEBI" id="CHEBI:16452"/>
        <dbReference type="ChEBI" id="CHEBI:16526"/>
        <dbReference type="ChEBI" id="CHEBI:29101"/>
        <dbReference type="EC" id="7.2.4.2"/>
    </reaction>
</comment>
<evidence type="ECO:0000256" key="2">
    <source>
        <dbReference type="ARBA" id="ARBA00003002"/>
    </source>
</evidence>
<comment type="subunit">
    <text evidence="5 16">Heterotrimer of an alpha, a beta and a gamma subunit.</text>
</comment>
<keyword evidence="8 16" id="KW-0812">Transmembrane</keyword>
<comment type="caution">
    <text evidence="18">The sequence shown here is derived from an EMBL/GenBank/DDBJ whole genome shotgun (WGS) entry which is preliminary data.</text>
</comment>
<evidence type="ECO:0000256" key="4">
    <source>
        <dbReference type="ARBA" id="ARBA00005844"/>
    </source>
</evidence>
<keyword evidence="6 16" id="KW-0813">Transport</keyword>
<evidence type="ECO:0000256" key="6">
    <source>
        <dbReference type="ARBA" id="ARBA00022448"/>
    </source>
</evidence>
<sequence length="80" mass="8856">MRDTQLLLDGLVLTGVGIGFVFVFLTLLVASMTLMSLLLRRLASDPLPLVTPKPASPLSDTELVAVISTAVHRYRRHKRR</sequence>
<dbReference type="GO" id="GO:0005886">
    <property type="term" value="C:plasma membrane"/>
    <property type="evidence" value="ECO:0007669"/>
    <property type="project" value="UniProtKB-SubCell"/>
</dbReference>
<keyword evidence="10 16" id="KW-1133">Transmembrane helix</keyword>
<dbReference type="NCBIfam" id="TIGR01195">
    <property type="entry name" value="oadG_fam"/>
    <property type="match status" value="1"/>
</dbReference>
<evidence type="ECO:0000256" key="15">
    <source>
        <dbReference type="ARBA" id="ARBA00048176"/>
    </source>
</evidence>
<reference evidence="18" key="1">
    <citation type="journal article" date="2021" name="PeerJ">
        <title>Extensive microbial diversity within the chicken gut microbiome revealed by metagenomics and culture.</title>
        <authorList>
            <person name="Gilroy R."/>
            <person name="Ravi A."/>
            <person name="Getino M."/>
            <person name="Pursley I."/>
            <person name="Horton D.L."/>
            <person name="Alikhan N.F."/>
            <person name="Baker D."/>
            <person name="Gharbi K."/>
            <person name="Hall N."/>
            <person name="Watson M."/>
            <person name="Adriaenssens E.M."/>
            <person name="Foster-Nyarko E."/>
            <person name="Jarju S."/>
            <person name="Secka A."/>
            <person name="Antonio M."/>
            <person name="Oren A."/>
            <person name="Chaudhuri R.R."/>
            <person name="La Ragione R."/>
            <person name="Hildebrand F."/>
            <person name="Pallen M.J."/>
        </authorList>
    </citation>
    <scope>NUCLEOTIDE SEQUENCE</scope>
    <source>
        <strain evidence="18">1193</strain>
    </source>
</reference>
<evidence type="ECO:0000256" key="10">
    <source>
        <dbReference type="ARBA" id="ARBA00022989"/>
    </source>
</evidence>
<feature type="transmembrane region" description="Helical" evidence="16 17">
    <location>
        <begin position="12"/>
        <end position="39"/>
    </location>
</feature>
<keyword evidence="14 16" id="KW-0739">Sodium transport</keyword>
<dbReference type="AlphaFoldDB" id="A0A9D1WLH0"/>
<dbReference type="Proteomes" id="UP000824248">
    <property type="component" value="Unassembled WGS sequence"/>
</dbReference>
<evidence type="ECO:0000256" key="17">
    <source>
        <dbReference type="RuleBase" id="RU004278"/>
    </source>
</evidence>
<evidence type="ECO:0000256" key="11">
    <source>
        <dbReference type="ARBA" id="ARBA00023053"/>
    </source>
</evidence>
<dbReference type="Pfam" id="PF04277">
    <property type="entry name" value="OAD_gamma"/>
    <property type="match status" value="1"/>
</dbReference>
<evidence type="ECO:0000256" key="14">
    <source>
        <dbReference type="ARBA" id="ARBA00023201"/>
    </source>
</evidence>
<evidence type="ECO:0000313" key="18">
    <source>
        <dbReference type="EMBL" id="HIX61017.1"/>
    </source>
</evidence>
<proteinExistence type="inferred from homology"/>
<keyword evidence="9 16" id="KW-1278">Translocase</keyword>
<evidence type="ECO:0000256" key="1">
    <source>
        <dbReference type="ARBA" id="ARBA00001959"/>
    </source>
</evidence>
<keyword evidence="13 16" id="KW-0472">Membrane</keyword>
<dbReference type="GO" id="GO:0015081">
    <property type="term" value="F:sodium ion transmembrane transporter activity"/>
    <property type="evidence" value="ECO:0007669"/>
    <property type="project" value="UniProtKB-UniRule"/>
</dbReference>
<dbReference type="GO" id="GO:0036376">
    <property type="term" value="P:sodium ion export across plasma membrane"/>
    <property type="evidence" value="ECO:0007669"/>
    <property type="project" value="InterPro"/>
</dbReference>
<dbReference type="EMBL" id="DXFC01000060">
    <property type="protein sequence ID" value="HIX61017.1"/>
    <property type="molecule type" value="Genomic_DNA"/>
</dbReference>
<comment type="function">
    <text evidence="2 16 17">Catalyzes the decarboxylation of oxaloacetate coupled to Na(+) translocation.</text>
</comment>
<evidence type="ECO:0000256" key="3">
    <source>
        <dbReference type="ARBA" id="ARBA00004162"/>
    </source>
</evidence>
<keyword evidence="7 16" id="KW-1003">Cell membrane</keyword>
<gene>
    <name evidence="16" type="primary">oadG</name>
    <name evidence="18" type="ORF">H9854_02110</name>
</gene>
<accession>A0A9D1WLH0</accession>
<dbReference type="EC" id="7.2.4.2" evidence="16"/>
<keyword evidence="11 16" id="KW-0915">Sodium</keyword>
<evidence type="ECO:0000256" key="8">
    <source>
        <dbReference type="ARBA" id="ARBA00022692"/>
    </source>
</evidence>
<keyword evidence="12 16" id="KW-0406">Ion transport</keyword>
<comment type="similarity">
    <text evidence="4 16 17">Belongs to the OadG family.</text>
</comment>
<organism evidence="18 19">
    <name type="scientific">Candidatus Halomonas stercoripullorum</name>
    <dbReference type="NCBI Taxonomy" id="2838617"/>
    <lineage>
        <taxon>Bacteria</taxon>
        <taxon>Pseudomonadati</taxon>
        <taxon>Pseudomonadota</taxon>
        <taxon>Gammaproteobacteria</taxon>
        <taxon>Oceanospirillales</taxon>
        <taxon>Halomonadaceae</taxon>
        <taxon>Halomonas</taxon>
    </lineage>
</organism>
<evidence type="ECO:0000256" key="5">
    <source>
        <dbReference type="ARBA" id="ARBA00011869"/>
    </source>
</evidence>
<comment type="subcellular location">
    <subcellularLocation>
        <location evidence="3 16 17">Cell membrane</location>
        <topology evidence="3 16 17">Single-pass membrane protein</topology>
    </subcellularLocation>
</comment>
<dbReference type="InterPro" id="IPR023424">
    <property type="entry name" value="OadG"/>
</dbReference>
<protein>
    <recommendedName>
        <fullName evidence="16">Probable oxaloacetate decarboxylase gamma chain</fullName>
        <ecNumber evidence="16">7.2.4.2</ecNumber>
    </recommendedName>
</protein>
<name>A0A9D1WLH0_9GAMM</name>
<dbReference type="HAMAP" id="MF_00404">
    <property type="entry name" value="OadG"/>
    <property type="match status" value="1"/>
</dbReference>
<comment type="cofactor">
    <cofactor evidence="1 16 17">
        <name>Na(+)</name>
        <dbReference type="ChEBI" id="CHEBI:29101"/>
    </cofactor>
</comment>
<dbReference type="GO" id="GO:0015451">
    <property type="term" value="F:decarboxylation-driven active transmembrane transporter activity"/>
    <property type="evidence" value="ECO:0007669"/>
    <property type="project" value="UniProtKB-EC"/>
</dbReference>
<evidence type="ECO:0000313" key="19">
    <source>
        <dbReference type="Proteomes" id="UP000824248"/>
    </source>
</evidence>
<dbReference type="InterPro" id="IPR005899">
    <property type="entry name" value="Na_pump_deCOase"/>
</dbReference>
<evidence type="ECO:0000256" key="13">
    <source>
        <dbReference type="ARBA" id="ARBA00023136"/>
    </source>
</evidence>
<evidence type="ECO:0000256" key="12">
    <source>
        <dbReference type="ARBA" id="ARBA00023065"/>
    </source>
</evidence>
<evidence type="ECO:0000256" key="9">
    <source>
        <dbReference type="ARBA" id="ARBA00022967"/>
    </source>
</evidence>
<evidence type="ECO:0000256" key="16">
    <source>
        <dbReference type="HAMAP-Rule" id="MF_00404"/>
    </source>
</evidence>
<evidence type="ECO:0000256" key="7">
    <source>
        <dbReference type="ARBA" id="ARBA00022475"/>
    </source>
</evidence>